<protein>
    <submittedName>
        <fullName evidence="1">Uncharacterized protein</fullName>
    </submittedName>
</protein>
<evidence type="ECO:0000313" key="1">
    <source>
        <dbReference type="EMBL" id="GAH24236.1"/>
    </source>
</evidence>
<gene>
    <name evidence="1" type="ORF">S03H2_05133</name>
</gene>
<proteinExistence type="predicted"/>
<name>X1DT77_9ZZZZ</name>
<dbReference type="EMBL" id="BARU01002108">
    <property type="protein sequence ID" value="GAH24236.1"/>
    <property type="molecule type" value="Genomic_DNA"/>
</dbReference>
<dbReference type="AlphaFoldDB" id="X1DT77"/>
<sequence length="39" mass="4823">MYKVKMKGIKKPYRLTNREYRALKLHPARKRKITSARKY</sequence>
<organism evidence="1">
    <name type="scientific">marine sediment metagenome</name>
    <dbReference type="NCBI Taxonomy" id="412755"/>
    <lineage>
        <taxon>unclassified sequences</taxon>
        <taxon>metagenomes</taxon>
        <taxon>ecological metagenomes</taxon>
    </lineage>
</organism>
<comment type="caution">
    <text evidence="1">The sequence shown here is derived from an EMBL/GenBank/DDBJ whole genome shotgun (WGS) entry which is preliminary data.</text>
</comment>
<accession>X1DT77</accession>
<reference evidence="1" key="1">
    <citation type="journal article" date="2014" name="Front. Microbiol.">
        <title>High frequency of phylogenetically diverse reductive dehalogenase-homologous genes in deep subseafloor sedimentary metagenomes.</title>
        <authorList>
            <person name="Kawai M."/>
            <person name="Futagami T."/>
            <person name="Toyoda A."/>
            <person name="Takaki Y."/>
            <person name="Nishi S."/>
            <person name="Hori S."/>
            <person name="Arai W."/>
            <person name="Tsubouchi T."/>
            <person name="Morono Y."/>
            <person name="Uchiyama I."/>
            <person name="Ito T."/>
            <person name="Fujiyama A."/>
            <person name="Inagaki F."/>
            <person name="Takami H."/>
        </authorList>
    </citation>
    <scope>NUCLEOTIDE SEQUENCE</scope>
    <source>
        <strain evidence="1">Expedition CK06-06</strain>
    </source>
</reference>